<accession>A0A0E9VH06</accession>
<name>A0A0E9VH06_ANGAN</name>
<reference evidence="1" key="1">
    <citation type="submission" date="2014-11" db="EMBL/GenBank/DDBJ databases">
        <authorList>
            <person name="Amaro Gonzalez C."/>
        </authorList>
    </citation>
    <scope>NUCLEOTIDE SEQUENCE</scope>
</reference>
<protein>
    <submittedName>
        <fullName evidence="1">Uncharacterized protein</fullName>
    </submittedName>
</protein>
<sequence>MTATQTMALQRLRFSLAFFRGTFLPSGLQSLQNLFEILS</sequence>
<organism evidence="1">
    <name type="scientific">Anguilla anguilla</name>
    <name type="common">European freshwater eel</name>
    <name type="synonym">Muraena anguilla</name>
    <dbReference type="NCBI Taxonomy" id="7936"/>
    <lineage>
        <taxon>Eukaryota</taxon>
        <taxon>Metazoa</taxon>
        <taxon>Chordata</taxon>
        <taxon>Craniata</taxon>
        <taxon>Vertebrata</taxon>
        <taxon>Euteleostomi</taxon>
        <taxon>Actinopterygii</taxon>
        <taxon>Neopterygii</taxon>
        <taxon>Teleostei</taxon>
        <taxon>Anguilliformes</taxon>
        <taxon>Anguillidae</taxon>
        <taxon>Anguilla</taxon>
    </lineage>
</organism>
<reference evidence="1" key="2">
    <citation type="journal article" date="2015" name="Fish Shellfish Immunol.">
        <title>Early steps in the European eel (Anguilla anguilla)-Vibrio vulnificus interaction in the gills: Role of the RtxA13 toxin.</title>
        <authorList>
            <person name="Callol A."/>
            <person name="Pajuelo D."/>
            <person name="Ebbesson L."/>
            <person name="Teles M."/>
            <person name="MacKenzie S."/>
            <person name="Amaro C."/>
        </authorList>
    </citation>
    <scope>NUCLEOTIDE SEQUENCE</scope>
</reference>
<dbReference type="EMBL" id="GBXM01031230">
    <property type="protein sequence ID" value="JAH77347.1"/>
    <property type="molecule type" value="Transcribed_RNA"/>
</dbReference>
<evidence type="ECO:0000313" key="1">
    <source>
        <dbReference type="EMBL" id="JAH77347.1"/>
    </source>
</evidence>
<proteinExistence type="predicted"/>
<dbReference type="AlphaFoldDB" id="A0A0E9VH06"/>